<evidence type="ECO:0008006" key="3">
    <source>
        <dbReference type="Google" id="ProtNLM"/>
    </source>
</evidence>
<accession>A0A917ELC0</accession>
<evidence type="ECO:0000313" key="2">
    <source>
        <dbReference type="Proteomes" id="UP000605259"/>
    </source>
</evidence>
<reference evidence="1" key="2">
    <citation type="submission" date="2020-09" db="EMBL/GenBank/DDBJ databases">
        <authorList>
            <person name="Sun Q."/>
            <person name="Zhou Y."/>
        </authorList>
    </citation>
    <scope>NUCLEOTIDE SEQUENCE</scope>
    <source>
        <strain evidence="1">CGMCC 1.12698</strain>
    </source>
</reference>
<dbReference type="InterPro" id="IPR025233">
    <property type="entry name" value="DUF4176"/>
</dbReference>
<name>A0A917ELC0_9BACI</name>
<dbReference type="RefSeq" id="WP_188387085.1">
    <property type="nucleotide sequence ID" value="NZ_BMFK01000001.1"/>
</dbReference>
<dbReference type="Pfam" id="PF13780">
    <property type="entry name" value="DUF4176"/>
    <property type="match status" value="1"/>
</dbReference>
<proteinExistence type="predicted"/>
<protein>
    <recommendedName>
        <fullName evidence="3">DUF4176 domain-containing protein</fullName>
    </recommendedName>
</protein>
<comment type="caution">
    <text evidence="1">The sequence shown here is derived from an EMBL/GenBank/DDBJ whole genome shotgun (WGS) entry which is preliminary data.</text>
</comment>
<sequence length="89" mass="10481">MEFSKEKLLPNGSIVLLKDGTKKIVIYGRKQILLLEEPVMYDYIGCFYPEGYISPDYTFVFDHEDIEEIIFVGFMNEEEETFIELLNTK</sequence>
<dbReference type="EMBL" id="BMFK01000001">
    <property type="protein sequence ID" value="GGE59655.1"/>
    <property type="molecule type" value="Genomic_DNA"/>
</dbReference>
<dbReference type="AlphaFoldDB" id="A0A917ELC0"/>
<evidence type="ECO:0000313" key="1">
    <source>
        <dbReference type="EMBL" id="GGE59655.1"/>
    </source>
</evidence>
<gene>
    <name evidence="1" type="ORF">GCM10007140_07460</name>
</gene>
<reference evidence="1" key="1">
    <citation type="journal article" date="2014" name="Int. J. Syst. Evol. Microbiol.">
        <title>Complete genome sequence of Corynebacterium casei LMG S-19264T (=DSM 44701T), isolated from a smear-ripened cheese.</title>
        <authorList>
            <consortium name="US DOE Joint Genome Institute (JGI-PGF)"/>
            <person name="Walter F."/>
            <person name="Albersmeier A."/>
            <person name="Kalinowski J."/>
            <person name="Ruckert C."/>
        </authorList>
    </citation>
    <scope>NUCLEOTIDE SEQUENCE</scope>
    <source>
        <strain evidence="1">CGMCC 1.12698</strain>
    </source>
</reference>
<dbReference type="Proteomes" id="UP000605259">
    <property type="component" value="Unassembled WGS sequence"/>
</dbReference>
<organism evidence="1 2">
    <name type="scientific">Priestia taiwanensis</name>
    <dbReference type="NCBI Taxonomy" id="1347902"/>
    <lineage>
        <taxon>Bacteria</taxon>
        <taxon>Bacillati</taxon>
        <taxon>Bacillota</taxon>
        <taxon>Bacilli</taxon>
        <taxon>Bacillales</taxon>
        <taxon>Bacillaceae</taxon>
        <taxon>Priestia</taxon>
    </lineage>
</organism>
<keyword evidence="2" id="KW-1185">Reference proteome</keyword>